<evidence type="ECO:0000256" key="5">
    <source>
        <dbReference type="ARBA" id="ARBA00023136"/>
    </source>
</evidence>
<gene>
    <name evidence="7" type="ORF">FHS18_002368</name>
</gene>
<sequence length="202" mass="22204">MHSRAGFWSELAEGWRWLRSCRPLWQMTLFVVFLNATTGMVDTTVIYYAKDSLRLGNGELGLALSAAGSGGLLGSFMISPLRRRYRLGVILTVTTLLTGIAYLLMIAGRHPVTLAAGLFLEGLLGAISTVCVWTYRQETTPHRLIGRINGITGSAFKLAMPAAIFAAGWMSQLAQSEWVFIAAAFANVILFLVCRFGNLWRI</sequence>
<feature type="transmembrane region" description="Helical" evidence="6">
    <location>
        <begin position="178"/>
        <end position="197"/>
    </location>
</feature>
<proteinExistence type="predicted"/>
<keyword evidence="2" id="KW-1003">Cell membrane</keyword>
<evidence type="ECO:0000256" key="4">
    <source>
        <dbReference type="ARBA" id="ARBA00022989"/>
    </source>
</evidence>
<keyword evidence="5 6" id="KW-0472">Membrane</keyword>
<feature type="transmembrane region" description="Helical" evidence="6">
    <location>
        <begin position="24"/>
        <end position="48"/>
    </location>
</feature>
<evidence type="ECO:0000256" key="1">
    <source>
        <dbReference type="ARBA" id="ARBA00004651"/>
    </source>
</evidence>
<keyword evidence="3 6" id="KW-0812">Transmembrane</keyword>
<reference evidence="7 8" key="1">
    <citation type="submission" date="2020-08" db="EMBL/GenBank/DDBJ databases">
        <title>Genomic Encyclopedia of Type Strains, Phase III (KMG-III): the genomes of soil and plant-associated and newly described type strains.</title>
        <authorList>
            <person name="Whitman W."/>
        </authorList>
    </citation>
    <scope>NUCLEOTIDE SEQUENCE [LARGE SCALE GENOMIC DNA]</scope>
    <source>
        <strain evidence="7 8">CECT 5862</strain>
    </source>
</reference>
<protein>
    <submittedName>
        <fullName evidence="7">Putative MFS family arabinose efflux permease</fullName>
    </submittedName>
</protein>
<feature type="transmembrane region" description="Helical" evidence="6">
    <location>
        <begin position="85"/>
        <end position="108"/>
    </location>
</feature>
<dbReference type="PANTHER" id="PTHR23513:SF6">
    <property type="entry name" value="MAJOR FACILITATOR SUPERFAMILY ASSOCIATED DOMAIN-CONTAINING PROTEIN"/>
    <property type="match status" value="1"/>
</dbReference>
<dbReference type="SUPFAM" id="SSF103473">
    <property type="entry name" value="MFS general substrate transporter"/>
    <property type="match status" value="1"/>
</dbReference>
<evidence type="ECO:0000313" key="8">
    <source>
        <dbReference type="Proteomes" id="UP000570361"/>
    </source>
</evidence>
<dbReference type="RefSeq" id="WP_343060502.1">
    <property type="nucleotide sequence ID" value="NZ_JACHXK010000004.1"/>
</dbReference>
<evidence type="ECO:0000256" key="3">
    <source>
        <dbReference type="ARBA" id="ARBA00022692"/>
    </source>
</evidence>
<evidence type="ECO:0000256" key="2">
    <source>
        <dbReference type="ARBA" id="ARBA00022475"/>
    </source>
</evidence>
<evidence type="ECO:0000256" key="6">
    <source>
        <dbReference type="SAM" id="Phobius"/>
    </source>
</evidence>
<dbReference type="InterPro" id="IPR011701">
    <property type="entry name" value="MFS"/>
</dbReference>
<evidence type="ECO:0000313" key="7">
    <source>
        <dbReference type="EMBL" id="MBB3110301.1"/>
    </source>
</evidence>
<dbReference type="GO" id="GO:0022857">
    <property type="term" value="F:transmembrane transporter activity"/>
    <property type="evidence" value="ECO:0007669"/>
    <property type="project" value="InterPro"/>
</dbReference>
<dbReference type="InterPro" id="IPR036259">
    <property type="entry name" value="MFS_trans_sf"/>
</dbReference>
<dbReference type="Proteomes" id="UP000570361">
    <property type="component" value="Unassembled WGS sequence"/>
</dbReference>
<feature type="transmembrane region" description="Helical" evidence="6">
    <location>
        <begin position="60"/>
        <end position="78"/>
    </location>
</feature>
<dbReference type="AlphaFoldDB" id="A0A7W5AY57"/>
<keyword evidence="8" id="KW-1185">Reference proteome</keyword>
<dbReference type="GO" id="GO:0005886">
    <property type="term" value="C:plasma membrane"/>
    <property type="evidence" value="ECO:0007669"/>
    <property type="project" value="UniProtKB-SubCell"/>
</dbReference>
<dbReference type="EMBL" id="JACHXK010000004">
    <property type="protein sequence ID" value="MBB3110301.1"/>
    <property type="molecule type" value="Genomic_DNA"/>
</dbReference>
<organism evidence="7 8">
    <name type="scientific">Paenibacillus phyllosphaerae</name>
    <dbReference type="NCBI Taxonomy" id="274593"/>
    <lineage>
        <taxon>Bacteria</taxon>
        <taxon>Bacillati</taxon>
        <taxon>Bacillota</taxon>
        <taxon>Bacilli</taxon>
        <taxon>Bacillales</taxon>
        <taxon>Paenibacillaceae</taxon>
        <taxon>Paenibacillus</taxon>
    </lineage>
</organism>
<feature type="transmembrane region" description="Helical" evidence="6">
    <location>
        <begin position="155"/>
        <end position="172"/>
    </location>
</feature>
<accession>A0A7W5AY57</accession>
<comment type="subcellular location">
    <subcellularLocation>
        <location evidence="1">Cell membrane</location>
        <topology evidence="1">Multi-pass membrane protein</topology>
    </subcellularLocation>
</comment>
<dbReference type="Gene3D" id="1.20.1250.20">
    <property type="entry name" value="MFS general substrate transporter like domains"/>
    <property type="match status" value="1"/>
</dbReference>
<name>A0A7W5AY57_9BACL</name>
<feature type="transmembrane region" description="Helical" evidence="6">
    <location>
        <begin position="114"/>
        <end position="135"/>
    </location>
</feature>
<keyword evidence="4 6" id="KW-1133">Transmembrane helix</keyword>
<dbReference type="PANTHER" id="PTHR23513">
    <property type="entry name" value="INTEGRAL MEMBRANE EFFLUX PROTEIN-RELATED"/>
    <property type="match status" value="1"/>
</dbReference>
<comment type="caution">
    <text evidence="7">The sequence shown here is derived from an EMBL/GenBank/DDBJ whole genome shotgun (WGS) entry which is preliminary data.</text>
</comment>
<dbReference type="Pfam" id="PF07690">
    <property type="entry name" value="MFS_1"/>
    <property type="match status" value="1"/>
</dbReference>